<dbReference type="GO" id="GO:0003677">
    <property type="term" value="F:DNA binding"/>
    <property type="evidence" value="ECO:0007669"/>
    <property type="project" value="UniProtKB-KW"/>
</dbReference>
<evidence type="ECO:0000259" key="5">
    <source>
        <dbReference type="PROSITE" id="PS50931"/>
    </source>
</evidence>
<proteinExistence type="inferred from homology"/>
<keyword evidence="2" id="KW-0805">Transcription regulation</keyword>
<dbReference type="SUPFAM" id="SSF53850">
    <property type="entry name" value="Periplasmic binding protein-like II"/>
    <property type="match status" value="1"/>
</dbReference>
<evidence type="ECO:0000256" key="1">
    <source>
        <dbReference type="ARBA" id="ARBA00009437"/>
    </source>
</evidence>
<reference evidence="6 7" key="1">
    <citation type="submission" date="2019-03" db="EMBL/GenBank/DDBJ databases">
        <title>Genomic Encyclopedia of Type Strains, Phase IV (KMG-IV): sequencing the most valuable type-strain genomes for metagenomic binning, comparative biology and taxonomic classification.</title>
        <authorList>
            <person name="Goeker M."/>
        </authorList>
    </citation>
    <scope>NUCLEOTIDE SEQUENCE [LARGE SCALE GENOMIC DNA]</scope>
    <source>
        <strain evidence="6 7">DSM 28287</strain>
    </source>
</reference>
<dbReference type="OrthoDB" id="1652954at2"/>
<evidence type="ECO:0000313" key="7">
    <source>
        <dbReference type="Proteomes" id="UP000295500"/>
    </source>
</evidence>
<dbReference type="FunFam" id="1.10.10.10:FF:000001">
    <property type="entry name" value="LysR family transcriptional regulator"/>
    <property type="match status" value="1"/>
</dbReference>
<keyword evidence="4" id="KW-0804">Transcription</keyword>
<dbReference type="Pfam" id="PF00126">
    <property type="entry name" value="HTH_1"/>
    <property type="match status" value="1"/>
</dbReference>
<dbReference type="PROSITE" id="PS50931">
    <property type="entry name" value="HTH_LYSR"/>
    <property type="match status" value="1"/>
</dbReference>
<dbReference type="Gene3D" id="3.40.190.290">
    <property type="match status" value="1"/>
</dbReference>
<dbReference type="GO" id="GO:0032993">
    <property type="term" value="C:protein-DNA complex"/>
    <property type="evidence" value="ECO:0007669"/>
    <property type="project" value="TreeGrafter"/>
</dbReference>
<gene>
    <name evidence="6" type="ORF">EV211_1135</name>
</gene>
<dbReference type="PANTHER" id="PTHR30346:SF28">
    <property type="entry name" value="HTH-TYPE TRANSCRIPTIONAL REGULATOR CYNR"/>
    <property type="match status" value="1"/>
</dbReference>
<dbReference type="PANTHER" id="PTHR30346">
    <property type="entry name" value="TRANSCRIPTIONAL DUAL REGULATOR HCAR-RELATED"/>
    <property type="match status" value="1"/>
</dbReference>
<keyword evidence="7" id="KW-1185">Reference proteome</keyword>
<feature type="domain" description="HTH lysR-type" evidence="5">
    <location>
        <begin position="1"/>
        <end position="58"/>
    </location>
</feature>
<dbReference type="InterPro" id="IPR036388">
    <property type="entry name" value="WH-like_DNA-bd_sf"/>
</dbReference>
<dbReference type="InterPro" id="IPR000847">
    <property type="entry name" value="LysR_HTH_N"/>
</dbReference>
<organism evidence="6 7">
    <name type="scientific">Aminicella lysinilytica</name>
    <dbReference type="NCBI Taxonomy" id="433323"/>
    <lineage>
        <taxon>Bacteria</taxon>
        <taxon>Bacillati</taxon>
        <taxon>Bacillota</taxon>
        <taxon>Clostridia</taxon>
        <taxon>Peptostreptococcales</taxon>
        <taxon>Anaerovoracaceae</taxon>
        <taxon>Aminicella</taxon>
    </lineage>
</organism>
<evidence type="ECO:0000313" key="6">
    <source>
        <dbReference type="EMBL" id="TDP57281.1"/>
    </source>
</evidence>
<comment type="caution">
    <text evidence="6">The sequence shown here is derived from an EMBL/GenBank/DDBJ whole genome shotgun (WGS) entry which is preliminary data.</text>
</comment>
<dbReference type="Proteomes" id="UP000295500">
    <property type="component" value="Unassembled WGS sequence"/>
</dbReference>
<keyword evidence="3 6" id="KW-0238">DNA-binding</keyword>
<dbReference type="InterPro" id="IPR005119">
    <property type="entry name" value="LysR_subst-bd"/>
</dbReference>
<dbReference type="AlphaFoldDB" id="A0A4R6Q4W0"/>
<evidence type="ECO:0000256" key="2">
    <source>
        <dbReference type="ARBA" id="ARBA00023015"/>
    </source>
</evidence>
<dbReference type="RefSeq" id="WP_133528250.1">
    <property type="nucleotide sequence ID" value="NZ_SNXO01000013.1"/>
</dbReference>
<accession>A0A4R6Q4W0</accession>
<dbReference type="InterPro" id="IPR036390">
    <property type="entry name" value="WH_DNA-bd_sf"/>
</dbReference>
<evidence type="ECO:0000256" key="3">
    <source>
        <dbReference type="ARBA" id="ARBA00023125"/>
    </source>
</evidence>
<dbReference type="Gene3D" id="1.10.10.10">
    <property type="entry name" value="Winged helix-like DNA-binding domain superfamily/Winged helix DNA-binding domain"/>
    <property type="match status" value="1"/>
</dbReference>
<dbReference type="GO" id="GO:0003700">
    <property type="term" value="F:DNA-binding transcription factor activity"/>
    <property type="evidence" value="ECO:0007669"/>
    <property type="project" value="InterPro"/>
</dbReference>
<name>A0A4R6Q4W0_9FIRM</name>
<sequence length="293" mass="33277">MDILRLQYFVAVAKSQSMTKAAEAIHVAQPALSQAIRRLNEELGVKLFIRVGRNIRLSEMGKLFYSEVAPLVRKLDEMPYILGNENELQNRTVNINILAGQYPIIDIISDYKKQHPDTVMNLFQDESVDDWDMEITAIDDGCHQYPAQVLSSEKIRLAVPADYVCSSDNLIDLIDMREENFIAVDDSRQFSYITESYCLSEGFEPEVAYRTSDINEVKKLVGAGIGAAFWLAGTWGIPDASAIKLLDIQDMDLAWKLYLRKGFRVDESPRKSDFFSYTVDRFAKTSRLYNTAG</sequence>
<dbReference type="PRINTS" id="PR00039">
    <property type="entry name" value="HTHLYSR"/>
</dbReference>
<protein>
    <submittedName>
        <fullName evidence="6">DNA-binding transcriptional LysR family regulator</fullName>
    </submittedName>
</protein>
<comment type="similarity">
    <text evidence="1">Belongs to the LysR transcriptional regulatory family.</text>
</comment>
<dbReference type="Pfam" id="PF03466">
    <property type="entry name" value="LysR_substrate"/>
    <property type="match status" value="1"/>
</dbReference>
<dbReference type="EMBL" id="SNXO01000013">
    <property type="protein sequence ID" value="TDP57281.1"/>
    <property type="molecule type" value="Genomic_DNA"/>
</dbReference>
<dbReference type="CDD" id="cd05466">
    <property type="entry name" value="PBP2_LTTR_substrate"/>
    <property type="match status" value="1"/>
</dbReference>
<evidence type="ECO:0000256" key="4">
    <source>
        <dbReference type="ARBA" id="ARBA00023163"/>
    </source>
</evidence>
<dbReference type="SUPFAM" id="SSF46785">
    <property type="entry name" value="Winged helix' DNA-binding domain"/>
    <property type="match status" value="1"/>
</dbReference>